<reference evidence="2 3" key="1">
    <citation type="submission" date="2020-07" db="EMBL/GenBank/DDBJ databases">
        <authorList>
            <person name="Feng X."/>
        </authorList>
    </citation>
    <scope>NUCLEOTIDE SEQUENCE [LARGE SCALE GENOMIC DNA]</scope>
    <source>
        <strain evidence="2 3">JCM14086</strain>
    </source>
</reference>
<organism evidence="2 3">
    <name type="scientific">Puniceicoccus vermicola</name>
    <dbReference type="NCBI Taxonomy" id="388746"/>
    <lineage>
        <taxon>Bacteria</taxon>
        <taxon>Pseudomonadati</taxon>
        <taxon>Verrucomicrobiota</taxon>
        <taxon>Opitutia</taxon>
        <taxon>Puniceicoccales</taxon>
        <taxon>Puniceicoccaceae</taxon>
        <taxon>Puniceicoccus</taxon>
    </lineage>
</organism>
<name>A0A7X1AX09_9BACT</name>
<sequence length="345" mass="37933">MKLPSAAQTHNIAEFIEHPESGLSAISRIPQSVREHLNDNARQRALYSTGCEIRFRLQSPSAKIHIRTCEIGAAHHGPGLGQILFGDFSQTYFYVGKEPTVVEINAPDYEHLSKACNQSSLFDPRLLRVLLPTHTAICEVSVEGEIAPPEAGDIPSRRILNYGSSITHGSGALTSRECWAGCCAHNLGFDLINLGFGGGCHCEPEMTEYLCQRNDFDCAIIETGINMLGLEASLVNERIENLIRRLSSTHSEVPIFCLGVFPCDEDIGKDWNGRAEEIRQFVQKLVATIDSPNLHFIDGKQAVRHSLGMTVDLTHPSPAGMIEIGTYVARQIRKTLGWDDSAPQG</sequence>
<dbReference type="Proteomes" id="UP000525652">
    <property type="component" value="Unassembled WGS sequence"/>
</dbReference>
<protein>
    <recommendedName>
        <fullName evidence="1">SGNH hydrolase-type esterase domain-containing protein</fullName>
    </recommendedName>
</protein>
<dbReference type="InterPro" id="IPR013830">
    <property type="entry name" value="SGNH_hydro"/>
</dbReference>
<dbReference type="InterPro" id="IPR036514">
    <property type="entry name" value="SGNH_hydro_sf"/>
</dbReference>
<dbReference type="AlphaFoldDB" id="A0A7X1AX09"/>
<evidence type="ECO:0000259" key="1">
    <source>
        <dbReference type="Pfam" id="PF14606"/>
    </source>
</evidence>
<comment type="caution">
    <text evidence="2">The sequence shown here is derived from an EMBL/GenBank/DDBJ whole genome shotgun (WGS) entry which is preliminary data.</text>
</comment>
<accession>A0A7X1AX09</accession>
<dbReference type="Pfam" id="PF14606">
    <property type="entry name" value="Lipase_GDSL_3"/>
    <property type="match status" value="1"/>
</dbReference>
<evidence type="ECO:0000313" key="3">
    <source>
        <dbReference type="Proteomes" id="UP000525652"/>
    </source>
</evidence>
<dbReference type="EMBL" id="JACHVA010000053">
    <property type="protein sequence ID" value="MBC2601568.1"/>
    <property type="molecule type" value="Genomic_DNA"/>
</dbReference>
<proteinExistence type="predicted"/>
<evidence type="ECO:0000313" key="2">
    <source>
        <dbReference type="EMBL" id="MBC2601568.1"/>
    </source>
</evidence>
<dbReference type="SUPFAM" id="SSF52266">
    <property type="entry name" value="SGNH hydrolase"/>
    <property type="match status" value="1"/>
</dbReference>
<gene>
    <name evidence="2" type="ORF">H5P30_07230</name>
</gene>
<dbReference type="GO" id="GO:0016788">
    <property type="term" value="F:hydrolase activity, acting on ester bonds"/>
    <property type="evidence" value="ECO:0007669"/>
    <property type="project" value="UniProtKB-ARBA"/>
</dbReference>
<feature type="domain" description="SGNH hydrolase-type esterase" evidence="1">
    <location>
        <begin position="157"/>
        <end position="332"/>
    </location>
</feature>
<dbReference type="Gene3D" id="3.40.50.1110">
    <property type="entry name" value="SGNH hydrolase"/>
    <property type="match status" value="1"/>
</dbReference>
<dbReference type="RefSeq" id="WP_185692280.1">
    <property type="nucleotide sequence ID" value="NZ_JACHVA010000053.1"/>
</dbReference>
<keyword evidence="3" id="KW-1185">Reference proteome</keyword>